<comment type="caution">
    <text evidence="2">The sequence shown here is derived from an EMBL/GenBank/DDBJ whole genome shotgun (WGS) entry which is preliminary data.</text>
</comment>
<keyword evidence="3" id="KW-1185">Reference proteome</keyword>
<feature type="region of interest" description="Disordered" evidence="1">
    <location>
        <begin position="36"/>
        <end position="115"/>
    </location>
</feature>
<accession>A0ABR0LL00</accession>
<evidence type="ECO:0000313" key="3">
    <source>
        <dbReference type="Proteomes" id="UP001357485"/>
    </source>
</evidence>
<proteinExistence type="predicted"/>
<dbReference type="EMBL" id="JAVRRA010018086">
    <property type="protein sequence ID" value="KAK5191064.1"/>
    <property type="molecule type" value="Genomic_DNA"/>
</dbReference>
<evidence type="ECO:0000313" key="2">
    <source>
        <dbReference type="EMBL" id="KAK5191064.1"/>
    </source>
</evidence>
<feature type="non-terminal residue" evidence="2">
    <location>
        <position position="1"/>
    </location>
</feature>
<protein>
    <submittedName>
        <fullName evidence="2">Uncharacterized protein</fullName>
    </submittedName>
</protein>
<reference evidence="2 3" key="1">
    <citation type="submission" date="2023-08" db="EMBL/GenBank/DDBJ databases">
        <title>Black Yeasts Isolated from many extreme environments.</title>
        <authorList>
            <person name="Coleine C."/>
            <person name="Stajich J.E."/>
            <person name="Selbmann L."/>
        </authorList>
    </citation>
    <scope>NUCLEOTIDE SEQUENCE [LARGE SCALE GENOMIC DNA]</scope>
    <source>
        <strain evidence="2 3">CCFEE 536</strain>
    </source>
</reference>
<gene>
    <name evidence="2" type="ORF">LTR16_007660</name>
</gene>
<name>A0ABR0LL00_9PEZI</name>
<sequence>QHSHTRTPLGLVQHALDQQLNAALPALAQLLAPLLDGRRDGPRGASEQQAWRDERGEAEVGRGHDRAGEEGQRRDQEAAAGHARGGRGKVDFGGMGKVGGTRRVFLKGADTDGAE</sequence>
<feature type="compositionally biased region" description="Basic and acidic residues" evidence="1">
    <location>
        <begin position="50"/>
        <end position="77"/>
    </location>
</feature>
<organism evidence="2 3">
    <name type="scientific">Cryomyces antarcticus</name>
    <dbReference type="NCBI Taxonomy" id="329879"/>
    <lineage>
        <taxon>Eukaryota</taxon>
        <taxon>Fungi</taxon>
        <taxon>Dikarya</taxon>
        <taxon>Ascomycota</taxon>
        <taxon>Pezizomycotina</taxon>
        <taxon>Dothideomycetes</taxon>
        <taxon>Dothideomycetes incertae sedis</taxon>
        <taxon>Cryomyces</taxon>
    </lineage>
</organism>
<dbReference type="Proteomes" id="UP001357485">
    <property type="component" value="Unassembled WGS sequence"/>
</dbReference>
<evidence type="ECO:0000256" key="1">
    <source>
        <dbReference type="SAM" id="MobiDB-lite"/>
    </source>
</evidence>